<accession>A0A8S1DN82</accession>
<evidence type="ECO:0008006" key="3">
    <source>
        <dbReference type="Google" id="ProtNLM"/>
    </source>
</evidence>
<gene>
    <name evidence="1" type="ORF">CLODIP_2_CD03231</name>
</gene>
<sequence length="352" mass="40419">MAYALWIRGIMIRDQEFFGGFTTNENVRRLVSAEVFERLRAYLPDALELPQDAATCKSCQEVDLLASKRQVQLEEVARQLREKVPALLSFPNATNPNNKHVAFETRANRPETLFVVSFDFVLELSRFARNPGKASAPSEILNASLMCKHQKLHVDLGLNGRFEALESDKSFWVLVEPCEWKLLARHFVYDYQILLHTATSEQDVDRVEPEVCAECLLLRKKTVEFSYKGCYLQIRRVELDAKKADEHSRSKRRRHKDQFEIKVNALDTLRAVKTKIMKKLANNSCFSDLHLWTEDGRDLSDLALTLQDYQVRQGGVLLLKEDKLSNESDEERPSAMLVDPEQGFTGTILAQQ</sequence>
<dbReference type="AlphaFoldDB" id="A0A8S1DN82"/>
<protein>
    <recommendedName>
        <fullName evidence="3">Ubiquitin-like domain-containing protein</fullName>
    </recommendedName>
</protein>
<comment type="caution">
    <text evidence="1">The sequence shown here is derived from an EMBL/GenBank/DDBJ whole genome shotgun (WGS) entry which is preliminary data.</text>
</comment>
<dbReference type="OrthoDB" id="289038at2759"/>
<keyword evidence="2" id="KW-1185">Reference proteome</keyword>
<organism evidence="1 2">
    <name type="scientific">Cloeon dipterum</name>
    <dbReference type="NCBI Taxonomy" id="197152"/>
    <lineage>
        <taxon>Eukaryota</taxon>
        <taxon>Metazoa</taxon>
        <taxon>Ecdysozoa</taxon>
        <taxon>Arthropoda</taxon>
        <taxon>Hexapoda</taxon>
        <taxon>Insecta</taxon>
        <taxon>Pterygota</taxon>
        <taxon>Palaeoptera</taxon>
        <taxon>Ephemeroptera</taxon>
        <taxon>Pisciforma</taxon>
        <taxon>Baetidae</taxon>
        <taxon>Cloeon</taxon>
    </lineage>
</organism>
<evidence type="ECO:0000313" key="2">
    <source>
        <dbReference type="Proteomes" id="UP000494165"/>
    </source>
</evidence>
<dbReference type="EMBL" id="CADEPI010000242">
    <property type="protein sequence ID" value="CAB3381702.1"/>
    <property type="molecule type" value="Genomic_DNA"/>
</dbReference>
<name>A0A8S1DN82_9INSE</name>
<reference evidence="1 2" key="1">
    <citation type="submission" date="2020-04" db="EMBL/GenBank/DDBJ databases">
        <authorList>
            <person name="Alioto T."/>
            <person name="Alioto T."/>
            <person name="Gomez Garrido J."/>
        </authorList>
    </citation>
    <scope>NUCLEOTIDE SEQUENCE [LARGE SCALE GENOMIC DNA]</scope>
</reference>
<dbReference type="Proteomes" id="UP000494165">
    <property type="component" value="Unassembled WGS sequence"/>
</dbReference>
<evidence type="ECO:0000313" key="1">
    <source>
        <dbReference type="EMBL" id="CAB3381702.1"/>
    </source>
</evidence>
<proteinExistence type="predicted"/>